<gene>
    <name evidence="1" type="ORF">TIFTF001_020374</name>
</gene>
<reference evidence="1" key="1">
    <citation type="submission" date="2023-07" db="EMBL/GenBank/DDBJ databases">
        <title>draft genome sequence of fig (Ficus carica).</title>
        <authorList>
            <person name="Takahashi T."/>
            <person name="Nishimura K."/>
        </authorList>
    </citation>
    <scope>NUCLEOTIDE SEQUENCE</scope>
</reference>
<comment type="caution">
    <text evidence="1">The sequence shown here is derived from an EMBL/GenBank/DDBJ whole genome shotgun (WGS) entry which is preliminary data.</text>
</comment>
<name>A0AA88DJL0_FICCA</name>
<organism evidence="1 2">
    <name type="scientific">Ficus carica</name>
    <name type="common">Common fig</name>
    <dbReference type="NCBI Taxonomy" id="3494"/>
    <lineage>
        <taxon>Eukaryota</taxon>
        <taxon>Viridiplantae</taxon>
        <taxon>Streptophyta</taxon>
        <taxon>Embryophyta</taxon>
        <taxon>Tracheophyta</taxon>
        <taxon>Spermatophyta</taxon>
        <taxon>Magnoliopsida</taxon>
        <taxon>eudicotyledons</taxon>
        <taxon>Gunneridae</taxon>
        <taxon>Pentapetalae</taxon>
        <taxon>rosids</taxon>
        <taxon>fabids</taxon>
        <taxon>Rosales</taxon>
        <taxon>Moraceae</taxon>
        <taxon>Ficeae</taxon>
        <taxon>Ficus</taxon>
    </lineage>
</organism>
<keyword evidence="2" id="KW-1185">Reference proteome</keyword>
<sequence>MWDLALSIGADRDHKYSNPMAGDDRLSDNYDRFSGVGMAGHRDML</sequence>
<accession>A0AA88DJL0</accession>
<dbReference type="AlphaFoldDB" id="A0AA88DJL0"/>
<evidence type="ECO:0000313" key="2">
    <source>
        <dbReference type="Proteomes" id="UP001187192"/>
    </source>
</evidence>
<dbReference type="EMBL" id="BTGU01000036">
    <property type="protein sequence ID" value="GMN51219.1"/>
    <property type="molecule type" value="Genomic_DNA"/>
</dbReference>
<protein>
    <submittedName>
        <fullName evidence="1">Uncharacterized protein</fullName>
    </submittedName>
</protein>
<proteinExistence type="predicted"/>
<dbReference type="Proteomes" id="UP001187192">
    <property type="component" value="Unassembled WGS sequence"/>
</dbReference>
<evidence type="ECO:0000313" key="1">
    <source>
        <dbReference type="EMBL" id="GMN51219.1"/>
    </source>
</evidence>